<name>A0ABW1ZP42_9DEIO</name>
<accession>A0ABW1ZP42</accession>
<dbReference type="Proteomes" id="UP001596317">
    <property type="component" value="Unassembled WGS sequence"/>
</dbReference>
<keyword evidence="2" id="KW-1185">Reference proteome</keyword>
<protein>
    <submittedName>
        <fullName evidence="1">Uncharacterized protein</fullName>
    </submittedName>
</protein>
<proteinExistence type="predicted"/>
<comment type="caution">
    <text evidence="1">The sequence shown here is derived from an EMBL/GenBank/DDBJ whole genome shotgun (WGS) entry which is preliminary data.</text>
</comment>
<dbReference type="RefSeq" id="WP_224612437.1">
    <property type="nucleotide sequence ID" value="NZ_JAIQXV010000027.1"/>
</dbReference>
<reference evidence="2" key="1">
    <citation type="journal article" date="2019" name="Int. J. Syst. Evol. Microbiol.">
        <title>The Global Catalogue of Microorganisms (GCM) 10K type strain sequencing project: providing services to taxonomists for standard genome sequencing and annotation.</title>
        <authorList>
            <consortium name="The Broad Institute Genomics Platform"/>
            <consortium name="The Broad Institute Genome Sequencing Center for Infectious Disease"/>
            <person name="Wu L."/>
            <person name="Ma J."/>
        </authorList>
    </citation>
    <scope>NUCLEOTIDE SEQUENCE [LARGE SCALE GENOMIC DNA]</scope>
    <source>
        <strain evidence="2">CCUG 63830</strain>
    </source>
</reference>
<sequence length="83" mass="9195">MTLAAKHKILRDDLQAQLPHGIVVDSVSEQGSEALTVLLRSHDPSTLQPTQHTLTVTGCWSAQTVLTQILQLLDDGWPQQKER</sequence>
<organism evidence="1 2">
    <name type="scientific">Deinococcus multiflagellatus</name>
    <dbReference type="NCBI Taxonomy" id="1656887"/>
    <lineage>
        <taxon>Bacteria</taxon>
        <taxon>Thermotogati</taxon>
        <taxon>Deinococcota</taxon>
        <taxon>Deinococci</taxon>
        <taxon>Deinococcales</taxon>
        <taxon>Deinococcaceae</taxon>
        <taxon>Deinococcus</taxon>
    </lineage>
</organism>
<evidence type="ECO:0000313" key="2">
    <source>
        <dbReference type="Proteomes" id="UP001596317"/>
    </source>
</evidence>
<gene>
    <name evidence="1" type="ORF">ACFP90_21900</name>
</gene>
<evidence type="ECO:0000313" key="1">
    <source>
        <dbReference type="EMBL" id="MFC6662709.1"/>
    </source>
</evidence>
<dbReference type="EMBL" id="JBHSWB010000002">
    <property type="protein sequence ID" value="MFC6662709.1"/>
    <property type="molecule type" value="Genomic_DNA"/>
</dbReference>